<proteinExistence type="predicted"/>
<protein>
    <submittedName>
        <fullName evidence="2">DUF4956 domain-containing protein</fullName>
    </submittedName>
</protein>
<evidence type="ECO:0000256" key="1">
    <source>
        <dbReference type="SAM" id="Phobius"/>
    </source>
</evidence>
<keyword evidence="3" id="KW-1185">Reference proteome</keyword>
<dbReference type="RefSeq" id="WP_305028432.1">
    <property type="nucleotide sequence ID" value="NZ_JAUQTA010000002.1"/>
</dbReference>
<gene>
    <name evidence="2" type="ORF">Q5722_11615</name>
</gene>
<feature type="transmembrane region" description="Helical" evidence="1">
    <location>
        <begin position="6"/>
        <end position="27"/>
    </location>
</feature>
<keyword evidence="1" id="KW-0472">Membrane</keyword>
<accession>A0ABT9B798</accession>
<reference evidence="2 3" key="1">
    <citation type="submission" date="2023-07" db="EMBL/GenBank/DDBJ databases">
        <title>Nocardioides sp. nov WY-20 isolated from soil.</title>
        <authorList>
            <person name="Liu B."/>
            <person name="Wan Y."/>
        </authorList>
    </citation>
    <scope>NUCLEOTIDE SEQUENCE [LARGE SCALE GENOMIC DNA]</scope>
    <source>
        <strain evidence="2 3">WY-20</strain>
    </source>
</reference>
<feature type="transmembrane region" description="Helical" evidence="1">
    <location>
        <begin position="91"/>
        <end position="124"/>
    </location>
</feature>
<comment type="caution">
    <text evidence="2">The sequence shown here is derived from an EMBL/GenBank/DDBJ whole genome shotgun (WGS) entry which is preliminary data.</text>
</comment>
<keyword evidence="1" id="KW-0812">Transmembrane</keyword>
<evidence type="ECO:0000313" key="3">
    <source>
        <dbReference type="Proteomes" id="UP001233314"/>
    </source>
</evidence>
<keyword evidence="1" id="KW-1133">Transmembrane helix</keyword>
<sequence length="207" mass="22471">MHLDVLLTIAPRLGADLLSLLVATGLLYRRRVAAPEMPLVFAALNLGLFATVVVIAGEHIPAGVGFGLFGLLSLVRLRSEAFTLQDMAYTFVALVLGLVNGLVAAPLSVVVAADVLLVGVLAIADESRSRPHTQVMRITLDRAYLDPAQVREAAMAQLPGRVVHVAIEDVDHVRDTSRVLVRYTLDPHEAWTPEDLRSDRVQEDDRA</sequence>
<name>A0ABT9B798_9ACTN</name>
<dbReference type="EMBL" id="JAUQTA010000002">
    <property type="protein sequence ID" value="MDO7869013.1"/>
    <property type="molecule type" value="Genomic_DNA"/>
</dbReference>
<feature type="transmembrane region" description="Helical" evidence="1">
    <location>
        <begin position="39"/>
        <end position="56"/>
    </location>
</feature>
<dbReference type="Proteomes" id="UP001233314">
    <property type="component" value="Unassembled WGS sequence"/>
</dbReference>
<dbReference type="Pfam" id="PF16316">
    <property type="entry name" value="DUF4956"/>
    <property type="match status" value="1"/>
</dbReference>
<organism evidence="2 3">
    <name type="scientific">Nocardioides jiangxiensis</name>
    <dbReference type="NCBI Taxonomy" id="3064524"/>
    <lineage>
        <taxon>Bacteria</taxon>
        <taxon>Bacillati</taxon>
        <taxon>Actinomycetota</taxon>
        <taxon>Actinomycetes</taxon>
        <taxon>Propionibacteriales</taxon>
        <taxon>Nocardioidaceae</taxon>
        <taxon>Nocardioides</taxon>
    </lineage>
</organism>
<dbReference type="InterPro" id="IPR032531">
    <property type="entry name" value="DUF4956"/>
</dbReference>
<evidence type="ECO:0000313" key="2">
    <source>
        <dbReference type="EMBL" id="MDO7869013.1"/>
    </source>
</evidence>
<feature type="transmembrane region" description="Helical" evidence="1">
    <location>
        <begin position="62"/>
        <end position="79"/>
    </location>
</feature>